<evidence type="ECO:0000313" key="2">
    <source>
        <dbReference type="Proteomes" id="UP000242329"/>
    </source>
</evidence>
<accession>A0A1M5PNA2</accession>
<dbReference type="Proteomes" id="UP000242329">
    <property type="component" value="Unassembled WGS sequence"/>
</dbReference>
<dbReference type="GO" id="GO:0008990">
    <property type="term" value="F:rRNA (guanine-N2-)-methyltransferase activity"/>
    <property type="evidence" value="ECO:0007669"/>
    <property type="project" value="InterPro"/>
</dbReference>
<dbReference type="CDD" id="cd02440">
    <property type="entry name" value="AdoMet_MTases"/>
    <property type="match status" value="1"/>
</dbReference>
<dbReference type="OrthoDB" id="1653798at2"/>
<dbReference type="InterPro" id="IPR029063">
    <property type="entry name" value="SAM-dependent_MTases_sf"/>
</dbReference>
<organism evidence="1 2">
    <name type="scientific">Thermosyntropha lipolytica DSM 11003</name>
    <dbReference type="NCBI Taxonomy" id="1123382"/>
    <lineage>
        <taxon>Bacteria</taxon>
        <taxon>Bacillati</taxon>
        <taxon>Bacillota</taxon>
        <taxon>Clostridia</taxon>
        <taxon>Eubacteriales</taxon>
        <taxon>Syntrophomonadaceae</taxon>
        <taxon>Thermosyntropha</taxon>
    </lineage>
</organism>
<keyword evidence="1" id="KW-0808">Transferase</keyword>
<proteinExistence type="predicted"/>
<dbReference type="AlphaFoldDB" id="A0A1M5PNA2"/>
<dbReference type="PANTHER" id="PTHR36112">
    <property type="entry name" value="RIBOSOMAL RNA SMALL SUBUNIT METHYLTRANSFERASE J"/>
    <property type="match status" value="1"/>
</dbReference>
<dbReference type="STRING" id="1123382.SAMN02745221_01509"/>
<dbReference type="InterPro" id="IPR007536">
    <property type="entry name" value="16SrRNA_methylTrfase_J"/>
</dbReference>
<name>A0A1M5PNA2_9FIRM</name>
<reference evidence="2" key="1">
    <citation type="submission" date="2016-11" db="EMBL/GenBank/DDBJ databases">
        <authorList>
            <person name="Varghese N."/>
            <person name="Submissions S."/>
        </authorList>
    </citation>
    <scope>NUCLEOTIDE SEQUENCE [LARGE SCALE GENOMIC DNA]</scope>
    <source>
        <strain evidence="2">DSM 11003</strain>
    </source>
</reference>
<dbReference type="Pfam" id="PF04445">
    <property type="entry name" value="SAM_MT"/>
    <property type="match status" value="1"/>
</dbReference>
<evidence type="ECO:0000313" key="1">
    <source>
        <dbReference type="EMBL" id="SHH02703.1"/>
    </source>
</evidence>
<keyword evidence="1" id="KW-0489">Methyltransferase</keyword>
<dbReference type="SUPFAM" id="SSF53335">
    <property type="entry name" value="S-adenosyl-L-methionine-dependent methyltransferases"/>
    <property type="match status" value="1"/>
</dbReference>
<gene>
    <name evidence="1" type="ORF">SAMN02745221_01509</name>
</gene>
<dbReference type="PANTHER" id="PTHR36112:SF1">
    <property type="entry name" value="RIBOSOMAL RNA SMALL SUBUNIT METHYLTRANSFERASE J"/>
    <property type="match status" value="1"/>
</dbReference>
<keyword evidence="2" id="KW-1185">Reference proteome</keyword>
<dbReference type="RefSeq" id="WP_073092303.1">
    <property type="nucleotide sequence ID" value="NZ_FQWY01000024.1"/>
</dbReference>
<dbReference type="EMBL" id="FQWY01000024">
    <property type="protein sequence ID" value="SHH02703.1"/>
    <property type="molecule type" value="Genomic_DNA"/>
</dbReference>
<dbReference type="Gene3D" id="3.40.50.150">
    <property type="entry name" value="Vaccinia Virus protein VP39"/>
    <property type="match status" value="1"/>
</dbReference>
<protein>
    <submittedName>
        <fullName evidence="1">Putative SAM-dependent methyltransferase</fullName>
    </submittedName>
</protein>
<sequence>MRVIATTTQSRTDLSPELQAFLRETGIEFVPRGKKSLAKIKKEKDAEGIVIWQEEGPVLYIDEKTRFYFHPSMAKVRISNYRKFNQPDPMIQAMELEEDDKVLDCTLGLGADAIVASYFASQGRIVGLEYSPLVASIIKWGMKMYRTPVDWLDRAIKRIEVVNVDYREYLSSLKDNSFDIVYFDPMFRKPILKSQAISPLRLLACLEPVAEESLREALRVARKKVVMKELYASGELKRLGFTKIVGSPNNKIAYGVIEKKH</sequence>